<comment type="subcellular location">
    <subcellularLocation>
        <location evidence="1">Membrane</location>
        <topology evidence="1">Multi-pass membrane protein</topology>
    </subcellularLocation>
</comment>
<name>D0KZE8_HALNC</name>
<evidence type="ECO:0000256" key="6">
    <source>
        <dbReference type="SAM" id="Phobius"/>
    </source>
</evidence>
<gene>
    <name evidence="7" type="ordered locus">Hneap_0985</name>
</gene>
<keyword evidence="8" id="KW-1185">Reference proteome</keyword>
<dbReference type="HOGENOM" id="CLU_096548_3_3_6"/>
<feature type="transmembrane region" description="Helical" evidence="6">
    <location>
        <begin position="40"/>
        <end position="62"/>
    </location>
</feature>
<dbReference type="RefSeq" id="WP_012823857.1">
    <property type="nucleotide sequence ID" value="NC_013422.1"/>
</dbReference>
<evidence type="ECO:0008006" key="9">
    <source>
        <dbReference type="Google" id="ProtNLM"/>
    </source>
</evidence>
<sequence>MTAPRIWLFLGIVNALLAVILAAAGAHGPMAPTTPFLQHILSTASLFHLIHSLAMIQFGLWLAQNPNHYNFTGIFFLTGTVLFVGSLYALVFTTITFPGLLTPIGGALLMLGWITWGLQVAFPSKKQP</sequence>
<dbReference type="PANTHER" id="PTHR43461">
    <property type="entry name" value="TRANSMEMBRANE PROTEIN 256"/>
    <property type="match status" value="1"/>
</dbReference>
<comment type="similarity">
    <text evidence="2">Belongs to the UPF0382 family.</text>
</comment>
<evidence type="ECO:0000256" key="2">
    <source>
        <dbReference type="ARBA" id="ARBA00009694"/>
    </source>
</evidence>
<evidence type="ECO:0000256" key="5">
    <source>
        <dbReference type="ARBA" id="ARBA00023136"/>
    </source>
</evidence>
<dbReference type="eggNOG" id="COG2363">
    <property type="taxonomic scope" value="Bacteria"/>
</dbReference>
<feature type="transmembrane region" description="Helical" evidence="6">
    <location>
        <begin position="7"/>
        <end position="28"/>
    </location>
</feature>
<proteinExistence type="inferred from homology"/>
<organism evidence="7 8">
    <name type="scientific">Halothiobacillus neapolitanus (strain ATCC 23641 / DSM 15147 / CIP 104769 / NCIMB 8539 / c2)</name>
    <name type="common">Thiobacillus neapolitanus</name>
    <dbReference type="NCBI Taxonomy" id="555778"/>
    <lineage>
        <taxon>Bacteria</taxon>
        <taxon>Pseudomonadati</taxon>
        <taxon>Pseudomonadota</taxon>
        <taxon>Gammaproteobacteria</taxon>
        <taxon>Chromatiales</taxon>
        <taxon>Halothiobacillaceae</taxon>
        <taxon>Halothiobacillus</taxon>
    </lineage>
</organism>
<dbReference type="OrthoDB" id="9802121at2"/>
<feature type="transmembrane region" description="Helical" evidence="6">
    <location>
        <begin position="101"/>
        <end position="122"/>
    </location>
</feature>
<dbReference type="PANTHER" id="PTHR43461:SF1">
    <property type="entry name" value="TRANSMEMBRANE PROTEIN 256"/>
    <property type="match status" value="1"/>
</dbReference>
<dbReference type="Pfam" id="PF04241">
    <property type="entry name" value="DUF423"/>
    <property type="match status" value="1"/>
</dbReference>
<protein>
    <recommendedName>
        <fullName evidence="9">DUF423 domain-containing protein</fullName>
    </recommendedName>
</protein>
<dbReference type="GO" id="GO:0016020">
    <property type="term" value="C:membrane"/>
    <property type="evidence" value="ECO:0007669"/>
    <property type="project" value="UniProtKB-SubCell"/>
</dbReference>
<keyword evidence="4 6" id="KW-1133">Transmembrane helix</keyword>
<accession>D0KZE8</accession>
<dbReference type="AlphaFoldDB" id="D0KZE8"/>
<evidence type="ECO:0000256" key="3">
    <source>
        <dbReference type="ARBA" id="ARBA00022692"/>
    </source>
</evidence>
<dbReference type="InterPro" id="IPR006696">
    <property type="entry name" value="DUF423"/>
</dbReference>
<evidence type="ECO:0000313" key="8">
    <source>
        <dbReference type="Proteomes" id="UP000009102"/>
    </source>
</evidence>
<reference evidence="7 8" key="1">
    <citation type="submission" date="2009-10" db="EMBL/GenBank/DDBJ databases">
        <title>Complete sequence of Halothiobacillus neapolitanus c2.</title>
        <authorList>
            <consortium name="US DOE Joint Genome Institute"/>
            <person name="Lucas S."/>
            <person name="Copeland A."/>
            <person name="Lapidus A."/>
            <person name="Glavina del Rio T."/>
            <person name="Tice H."/>
            <person name="Bruce D."/>
            <person name="Goodwin L."/>
            <person name="Pitluck S."/>
            <person name="Davenport K."/>
            <person name="Brettin T."/>
            <person name="Detter J.C."/>
            <person name="Han C."/>
            <person name="Tapia R."/>
            <person name="Larimer F."/>
            <person name="Land M."/>
            <person name="Hauser L."/>
            <person name="Kyrpides N."/>
            <person name="Mikhailova N."/>
            <person name="Kerfeld C."/>
            <person name="Cannon G."/>
            <person name="Heinhort S."/>
        </authorList>
    </citation>
    <scope>NUCLEOTIDE SEQUENCE [LARGE SCALE GENOMIC DNA]</scope>
    <source>
        <strain evidence="8">ATCC 23641 / c2</strain>
    </source>
</reference>
<keyword evidence="3 6" id="KW-0812">Transmembrane</keyword>
<dbReference type="Proteomes" id="UP000009102">
    <property type="component" value="Chromosome"/>
</dbReference>
<evidence type="ECO:0000313" key="7">
    <source>
        <dbReference type="EMBL" id="ACX95821.1"/>
    </source>
</evidence>
<evidence type="ECO:0000256" key="1">
    <source>
        <dbReference type="ARBA" id="ARBA00004141"/>
    </source>
</evidence>
<dbReference type="EMBL" id="CP001801">
    <property type="protein sequence ID" value="ACX95821.1"/>
    <property type="molecule type" value="Genomic_DNA"/>
</dbReference>
<feature type="transmembrane region" description="Helical" evidence="6">
    <location>
        <begin position="74"/>
        <end position="95"/>
    </location>
</feature>
<evidence type="ECO:0000256" key="4">
    <source>
        <dbReference type="ARBA" id="ARBA00022989"/>
    </source>
</evidence>
<dbReference type="STRING" id="555778.Hneap_0985"/>
<dbReference type="KEGG" id="hna:Hneap_0985"/>
<keyword evidence="5 6" id="KW-0472">Membrane</keyword>